<accession>A0A418AYI9</accession>
<organism evidence="9 10">
    <name type="scientific">Aphanomyces invadans</name>
    <dbReference type="NCBI Taxonomy" id="157072"/>
    <lineage>
        <taxon>Eukaryota</taxon>
        <taxon>Sar</taxon>
        <taxon>Stramenopiles</taxon>
        <taxon>Oomycota</taxon>
        <taxon>Saprolegniomycetes</taxon>
        <taxon>Saprolegniales</taxon>
        <taxon>Verrucalvaceae</taxon>
        <taxon>Aphanomyces</taxon>
    </lineage>
</organism>
<keyword evidence="6" id="KW-0449">Lipoprotein</keyword>
<keyword evidence="5" id="KW-0472">Membrane</keyword>
<protein>
    <recommendedName>
        <fullName evidence="7">Vacuolar protein 8</fullName>
    </recommendedName>
</protein>
<dbReference type="GO" id="GO:0005774">
    <property type="term" value="C:vacuolar membrane"/>
    <property type="evidence" value="ECO:0007669"/>
    <property type="project" value="UniProtKB-SubCell"/>
</dbReference>
<dbReference type="InterPro" id="IPR045156">
    <property type="entry name" value="Vac8"/>
</dbReference>
<dbReference type="SMART" id="SM00185">
    <property type="entry name" value="ARM"/>
    <property type="match status" value="14"/>
</dbReference>
<evidence type="ECO:0000313" key="10">
    <source>
        <dbReference type="Proteomes" id="UP000285060"/>
    </source>
</evidence>
<feature type="compositionally biased region" description="Polar residues" evidence="8">
    <location>
        <begin position="1450"/>
        <end position="1462"/>
    </location>
</feature>
<dbReference type="GO" id="GO:0071562">
    <property type="term" value="P:nucleus-vacuole junction assembly"/>
    <property type="evidence" value="ECO:0007669"/>
    <property type="project" value="InterPro"/>
</dbReference>
<evidence type="ECO:0000256" key="7">
    <source>
        <dbReference type="ARBA" id="ARBA00026209"/>
    </source>
</evidence>
<comment type="caution">
    <text evidence="9">The sequence shown here is derived from an EMBL/GenBank/DDBJ whole genome shotgun (WGS) entry which is preliminary data.</text>
</comment>
<keyword evidence="3" id="KW-0926">Vacuole</keyword>
<keyword evidence="10" id="KW-1185">Reference proteome</keyword>
<dbReference type="Proteomes" id="UP000285060">
    <property type="component" value="Unassembled WGS sequence"/>
</dbReference>
<dbReference type="GO" id="GO:0043495">
    <property type="term" value="F:protein-membrane adaptor activity"/>
    <property type="evidence" value="ECO:0007669"/>
    <property type="project" value="InterPro"/>
</dbReference>
<dbReference type="PANTHER" id="PTHR47249:SF1">
    <property type="entry name" value="VACUOLAR PROTEIN 8"/>
    <property type="match status" value="1"/>
</dbReference>
<evidence type="ECO:0000256" key="1">
    <source>
        <dbReference type="ARBA" id="ARBA00004592"/>
    </source>
</evidence>
<dbReference type="SUPFAM" id="SSF48371">
    <property type="entry name" value="ARM repeat"/>
    <property type="match status" value="9"/>
</dbReference>
<proteinExistence type="inferred from homology"/>
<gene>
    <name evidence="9" type="ORF">DYB32_006279</name>
</gene>
<comment type="similarity">
    <text evidence="2">Belongs to the beta-catenin family.</text>
</comment>
<reference evidence="9 10" key="1">
    <citation type="submission" date="2018-08" db="EMBL/GenBank/DDBJ databases">
        <title>Aphanomyces genome sequencing and annotation.</title>
        <authorList>
            <person name="Minardi D."/>
            <person name="Oidtmann B."/>
            <person name="Van Der Giezen M."/>
            <person name="Studholme D.J."/>
        </authorList>
    </citation>
    <scope>NUCLEOTIDE SEQUENCE [LARGE SCALE GENOMIC DNA]</scope>
    <source>
        <strain evidence="9 10">NJM0002</strain>
    </source>
</reference>
<name>A0A418AYI9_9STRA</name>
<dbReference type="InterPro" id="IPR016024">
    <property type="entry name" value="ARM-type_fold"/>
</dbReference>
<keyword evidence="4" id="KW-0677">Repeat</keyword>
<evidence type="ECO:0000256" key="6">
    <source>
        <dbReference type="ARBA" id="ARBA00023288"/>
    </source>
</evidence>
<comment type="subcellular location">
    <subcellularLocation>
        <location evidence="1">Vacuole membrane</location>
        <topology evidence="1">Lipid-anchor</topology>
    </subcellularLocation>
</comment>
<dbReference type="InterPro" id="IPR000225">
    <property type="entry name" value="Armadillo"/>
</dbReference>
<evidence type="ECO:0000256" key="2">
    <source>
        <dbReference type="ARBA" id="ARBA00005462"/>
    </source>
</evidence>
<feature type="region of interest" description="Disordered" evidence="8">
    <location>
        <begin position="1430"/>
        <end position="1462"/>
    </location>
</feature>
<evidence type="ECO:0000313" key="9">
    <source>
        <dbReference type="EMBL" id="RHY30632.1"/>
    </source>
</evidence>
<dbReference type="PANTHER" id="PTHR47249">
    <property type="entry name" value="VACUOLAR PROTEIN 8"/>
    <property type="match status" value="1"/>
</dbReference>
<evidence type="ECO:0000256" key="8">
    <source>
        <dbReference type="SAM" id="MobiDB-lite"/>
    </source>
</evidence>
<dbReference type="InterPro" id="IPR011989">
    <property type="entry name" value="ARM-like"/>
</dbReference>
<evidence type="ECO:0000256" key="5">
    <source>
        <dbReference type="ARBA" id="ARBA00023136"/>
    </source>
</evidence>
<evidence type="ECO:0000256" key="3">
    <source>
        <dbReference type="ARBA" id="ARBA00022554"/>
    </source>
</evidence>
<sequence length="4203" mass="456837">MGQIASAPCGSSLGPSTACSATTWEEVDVDDLQTQPIDIRHFLRRAEDEAMCWKHDHRPMQVQPIRLLTPADSFANTSELSKAKYARSVRSNLDVFTDRNARTGPTKPPFMPPVMMTPDEACAVLPSLMEDRWIYPLVALVGSKDMKVTEMALAALASIVDSGSAALDILSQGVVDILFEVFKLKLTNSDDRKCSGLQLLLVLVKQGSALVATQARVAILVDFISHFHAPIAFYALSCLGELFQGGASARFQLPHVTTNALCHVMDILRGALKRSRLASLVCMFVAGLSWKHPSCQRFQHAIRDNSAPNLFAILASLLIGGSNDVLCAAAIAVGALCHRCLPNVHAFAKLDVHTTLAKLLPHKDDRVVGCAAMALTRFLTPYTLQAKHAHLLCEPWQQEIAQAIADCTSPEGSSLDVLYASVLRKSPCRPCDPIVLDAAPLRSQMSAFELQAALDLFVFTRNKRRWTNDEAVQCLLDCVGSAASDMQLELLLFFQTCTDPLGGDIEAVDFCNLVLAHDGVPLFLSLLRAPDQAASHLCSVLQILKHFAVVYHTTLWPQPPDALPDLVRHVVALIGRVDAVDVQRAAAKLLDILTEAKSGHINATLTTILATDPHCVANLLFVQCHTIQHAAGVVVSRLVRHSQGHWAPLPSALLQLTALLRSPSHEVTFAASHAWGSLLERLDLCHVFSKHDGAVAALLDLLDVPNRRPKHLVDTGRTLYRAAKHADIQPHLLGRGLALLEKLSLHPVDALAHYAMLTLSLMGKNDSLRPAVVSPTLVTHLHEFVAVGAHALGDKDDNSASTFPKPRRLSNLTDALCWIGEVALDAATQQTLLHAGVVDQVAQVVLMKGPISDIKLCALTALASVCSSDPSTRNHVLGDALVDAVLRYLDVEHATTSDDDEVVLICLNIVLHLLRTPAAQAIIAKSRRMGSIVQTLRYTSSKIRSLAAQVLALLAKRFDSVKADLCRMDVNNILLNIIVSESVSIITNSNDDDMSTSAHVRVNPSSRVQRHALHALAVLCEGSSPASKTNKHEILDFPLGTTLTDLLHVPDTDDAVEATALLAAVIANVTHHSTRNQRTLLQRNVEPKCIALLKFVFEDKASPAPPSSFLELLAVESMKTLTNLATHPENRKEMGADDAIYGALLMGLQSDVTALHRFAALTMAHLCTGNNDPHKIAMGSSKHPHVLENVCFAITKLGTHGGNKIVLGANLIFERLLPLVLHTEIAIQKMAMTAIAILIDGNDRNKVSLVECNAIPILCSLCNNHSTTPVHGRILEGALHTLSELVATQVVEVSKYINPTMVIDMLGSVNAKLQKAALVLLSHLTRESFNKLLFGVPPCIAALVACLHTAPRAADSSERDDGEDDSPSALDLPSLLSSEADLVLVELAATSLANLSFEAANTDMIVADSDHQLIPRLGELMESAMQVAHETRASPSKKKQLSPLKAKMSVPNNQDSHSDNNGQRLAAPLLASRPMQCQHILEQCVLIVNNCAHVILRHGAVTESMVAILCRMLTHSSDLVKKCACSALTTWCSKHPQHQQWVLAQPTAALSTLIGMLNSSSPGIVEAALWILTKLSMYDDTYVKMVANDIVRILEHIIFRYHTTLGSGVLDRAIRLLGNLGLHDVVRKTIRGEAIVSGPLTSILDHQKDTPTPSSPTVHSTKATIISHVKNTARLISILLTDDALKLFFPKRTLGVLQTIYVLPSTAIKVRRNIIVIFWLLSVVEEHREQLAHPEKDVVGRLVSALARDEHELFVRANVLAMLAMWSQHESICQTLYSRDVVAAVLKYLVIPELGCDTFCAVIVHHLSNLKEAVRTTLAAEGTTEIVLSLLDRCVSHPTPFDPFGYHLVGILANLTVQDDVKSVVVHVHGIATILALLRQNINYRFLDDSTGGDLLDLFGKVAANLSFDDSCKSELIHGGGLELVLQVLSRGYASLTGVENYVLCVGNLSTVADSIPRLEAASAIPILLQLLETHHVTSPWIVKCTIWAISNMAMDSTTSKHQIHGYPGGLDLVLSLLVTESCKQTDTIVECAMTCLSSIVQEEEIAHALGECPTIGHILLFLEPQVRQSLQRKAVKTVGCLASFGIAMYIDDLSRTHTHLLSIATDSNLKSIAPTAINALRRIAYLRNESPHVLCANVHGIDALLQLLQSDSASTVLDALHLIHHVAMVTATISTNAEYFASKRACTQASELLVSPNVEIQEGVVQLCAYLVKNTEFDECTRHVENWPLVLSRLCRWWEQQTNFTVHALCPSVLAGLDQMLRFPAFIHSLNDAILTKASLQCLVDSLPSLAVLEVEPWETTLVCVRALVHLAAESSSYMQMLCHVNLPAQLMHLLLATPDNETALLRIVLRGIALYCIKAPTSCEAFVQMRGAVRLLQLLSDPDADVVSTALAIIELQLRVPTAPEVFRRANAVYVMASKLEGKTGPANSIRLLSCLATLWEDSPAACAAFHESRVVSIVMTTTLHVHRTESLTVLHAMSSSVAFHATLFQDASVFLDVLRTRTGQCGNDTVLVLLILCNMCGCGPSFDNNMSEAPIQSSFVMEWVDMNILGTLLPLSQWLDAVPPPRRSTKVSMLWETEVELVLRILSQVTRDAHLRRVFRDGVDLPDLLSLLRPQASTGALLGMGVVCGATQVLANISLEKEIQIMIIVEDGVTFLAKLIMQKIHHDKLALALVRTVRNLSNDAEVQAILAAHATLPYFLQCMQVLAAMSDMALSSGLEVLSLEIIHDVTKTIQWTDTLVGHQCQEALLALIDRHVDECHSVSIESVAVQSLVNLTHTSNVDALCASNTVRRMAQLVSTHYFPTFSTLSERKAAQFTALLQGLTRCVHSSENARHQLATSDTFLQQLTSWFVCGAAEYADEVHAVSLLANLALVPTARHCMTRHAAPTLLARVAQVCMDVQATRETHVSCFHVLSQCLGSDIDPVDQSGWEYAFVPDFIACAPFEHALANALGPSTATDCLAVFQGCLRHGGYATSPFPVPLAVLVAVIAFVGSTDHALAVGILQQLVVESACRRLIVASFAFDKFVNVVGSRSELLGQTSVQTIARQLVDDALDMHFPRDDSVVATLVHSFLQQDGMQLSVLSLLGHLALFSPHSCGVVMREIQASASAMALLSRHVETIHARTCTRATINASSVVSIHDMLRVYLFAVTLQTPTWNDATTAVCFVSDILSWFTSQRAAHRFVDIYPVLLYCTSCLLKPTAKTTATKGARPTERSSGNKVDDAPWQADILRDVVHILTVATDVPIQVASLNTLVAFTKLWQADQKLLTLLESLPTRVAALQQIVGLLTTAQTAALETLTLLVTAGHHNIVDELKEMGAKVQLEALQVSTPHEKAMTTAILDLLGYSMDLSEAFVLDLQAFTDTSNNPADRGAMMAKLRATLDRDVVTDHGILTAIIPKLVEAAAQDRAFLNDCIQCLYKVSGFPAFAQCTMAPPILLRLYVNEFATLTAETQGFLLDMLFVLQATHGDATTSDFDFHDEWNPLAKLLTLATSLLVCDLPTAARIMTFVWIAVAGNGDLLHVLASQAQLLVPLCSVLHGPPPPMTKKIDQLAKPNQVVHVILLRLIHALSTMPTLSSDMLKPLSPLVEALVHCLASYPLHVNPKQHAPQLAYINDIALIVLQFASHLAISTHHLDTALKQLMVAVESVPPPHGLRLFLLQLLASLTQMAPVVAALHRLQGLDSFVRLFVSSASRLDQLATVLACLAQASRIGELESEVVARLVGQPTAATDLLQCLCRSSREPQEHAAYLLSAMLLHRPEVGGSAGCVSMLIECLEAVDLVVVRYVLVCLGSVLHIDGTQETLLRHATVPVLAQILQKADATCTQHVLRVLAILCSKHKATVCRRVVAANLLGILMATVRGKDQPSSNVFHAAWVLSCVSKDSDLSLRLQEVDPNFVLEVVQLVDVYPVPTANKLLRMAANVWTQALPDLDGQDDVAFVLAQYLFDSLTSNLDKLVAAALRALVDGLQQPDSTTDRCIRDLVAEESSHFLHLLRLVSTNSFHPVINRLDLALQFLTALIDSSDMVQRLEPLVLPSLLHLLSNDPLVHLNAPTIKQLLGLLSNLTRSNATSLAMSPIVVGAVKRLVCLVQDEDSYHSEALHVLVNFASVTDLRQSIVLHGGLAALLHELDDDMVDAHLQLVLLGIASLSADDLAKQTVPFVPHVPRFMALLSAPNANVQSLAVWVMAPKAIQDLGFAPLHM</sequence>
<dbReference type="EMBL" id="QUSY01000291">
    <property type="protein sequence ID" value="RHY30632.1"/>
    <property type="molecule type" value="Genomic_DNA"/>
</dbReference>
<evidence type="ECO:0000256" key="4">
    <source>
        <dbReference type="ARBA" id="ARBA00022737"/>
    </source>
</evidence>
<dbReference type="Gene3D" id="1.25.10.10">
    <property type="entry name" value="Leucine-rich Repeat Variant"/>
    <property type="match status" value="11"/>
</dbReference>
<dbReference type="VEuPathDB" id="FungiDB:H310_01909"/>